<keyword evidence="3 6" id="KW-0812">Transmembrane</keyword>
<dbReference type="PANTHER" id="PTHR33885">
    <property type="entry name" value="PHAGE SHOCK PROTEIN C"/>
    <property type="match status" value="1"/>
</dbReference>
<evidence type="ECO:0000256" key="4">
    <source>
        <dbReference type="ARBA" id="ARBA00022989"/>
    </source>
</evidence>
<keyword evidence="5 6" id="KW-0472">Membrane</keyword>
<dbReference type="EMBL" id="BMDX01000007">
    <property type="protein sequence ID" value="GGA75602.1"/>
    <property type="molecule type" value="Genomic_DNA"/>
</dbReference>
<sequence length="130" mass="14803">MTERKRTLYRDDKRGKFAGVCAGIANYFGLEVWLVRVLMASAIILTGIFGLPLLCYIVAWFVLDKEPEHQQLSDEPPIAVKSNVWQSGELPGQALHDIKGRFSDLEVRLRSLEHHVTSSAFHLKREIDQL</sequence>
<comment type="caution">
    <text evidence="8">The sequence shown here is derived from an EMBL/GenBank/DDBJ whole genome shotgun (WGS) entry which is preliminary data.</text>
</comment>
<evidence type="ECO:0000313" key="8">
    <source>
        <dbReference type="EMBL" id="GGA75602.1"/>
    </source>
</evidence>
<reference evidence="9" key="1">
    <citation type="journal article" date="2019" name="Int. J. Syst. Evol. Microbiol.">
        <title>The Global Catalogue of Microorganisms (GCM) 10K type strain sequencing project: providing services to taxonomists for standard genome sequencing and annotation.</title>
        <authorList>
            <consortium name="The Broad Institute Genomics Platform"/>
            <consortium name="The Broad Institute Genome Sequencing Center for Infectious Disease"/>
            <person name="Wu L."/>
            <person name="Ma J."/>
        </authorList>
    </citation>
    <scope>NUCLEOTIDE SEQUENCE [LARGE SCALE GENOMIC DNA]</scope>
    <source>
        <strain evidence="9">CGMCC 1.10130</strain>
    </source>
</reference>
<name>A0A8J2U4R3_9GAMM</name>
<evidence type="ECO:0000259" key="7">
    <source>
        <dbReference type="Pfam" id="PF04024"/>
    </source>
</evidence>
<feature type="transmembrane region" description="Helical" evidence="6">
    <location>
        <begin position="15"/>
        <end position="34"/>
    </location>
</feature>
<keyword evidence="9" id="KW-1185">Reference proteome</keyword>
<evidence type="ECO:0000256" key="1">
    <source>
        <dbReference type="ARBA" id="ARBA00004162"/>
    </source>
</evidence>
<dbReference type="InterPro" id="IPR052027">
    <property type="entry name" value="PspC"/>
</dbReference>
<evidence type="ECO:0000256" key="5">
    <source>
        <dbReference type="ARBA" id="ARBA00023136"/>
    </source>
</evidence>
<dbReference type="PANTHER" id="PTHR33885:SF3">
    <property type="entry name" value="PHAGE SHOCK PROTEIN C"/>
    <property type="match status" value="1"/>
</dbReference>
<organism evidence="8 9">
    <name type="scientific">Neiella marina</name>
    <dbReference type="NCBI Taxonomy" id="508461"/>
    <lineage>
        <taxon>Bacteria</taxon>
        <taxon>Pseudomonadati</taxon>
        <taxon>Pseudomonadota</taxon>
        <taxon>Gammaproteobacteria</taxon>
        <taxon>Alteromonadales</taxon>
        <taxon>Echinimonadaceae</taxon>
        <taxon>Neiella</taxon>
    </lineage>
</organism>
<dbReference type="RefSeq" id="WP_087506014.1">
    <property type="nucleotide sequence ID" value="NZ_BMDX01000007.1"/>
</dbReference>
<feature type="transmembrane region" description="Helical" evidence="6">
    <location>
        <begin position="40"/>
        <end position="63"/>
    </location>
</feature>
<evidence type="ECO:0000256" key="3">
    <source>
        <dbReference type="ARBA" id="ARBA00022692"/>
    </source>
</evidence>
<gene>
    <name evidence="8" type="primary">pspC</name>
    <name evidence="8" type="ORF">GCM10011369_16800</name>
</gene>
<evidence type="ECO:0000256" key="2">
    <source>
        <dbReference type="ARBA" id="ARBA00022475"/>
    </source>
</evidence>
<protein>
    <submittedName>
        <fullName evidence="8">Phage-shock protein</fullName>
    </submittedName>
</protein>
<keyword evidence="4 6" id="KW-1133">Transmembrane helix</keyword>
<dbReference type="Pfam" id="PF04024">
    <property type="entry name" value="PspC"/>
    <property type="match status" value="1"/>
</dbReference>
<dbReference type="NCBIfam" id="TIGR02978">
    <property type="entry name" value="phageshock_pspC"/>
    <property type="match status" value="1"/>
</dbReference>
<proteinExistence type="predicted"/>
<evidence type="ECO:0000256" key="6">
    <source>
        <dbReference type="SAM" id="Phobius"/>
    </source>
</evidence>
<keyword evidence="2" id="KW-1003">Cell membrane</keyword>
<dbReference type="AlphaFoldDB" id="A0A8J2U4R3"/>
<feature type="domain" description="Phage shock protein PspC N-terminal" evidence="7">
    <location>
        <begin position="6"/>
        <end position="66"/>
    </location>
</feature>
<dbReference type="OrthoDB" id="7359894at2"/>
<dbReference type="GO" id="GO:0005886">
    <property type="term" value="C:plasma membrane"/>
    <property type="evidence" value="ECO:0007669"/>
    <property type="project" value="UniProtKB-SubCell"/>
</dbReference>
<accession>A0A8J2U4R3</accession>
<dbReference type="InterPro" id="IPR014320">
    <property type="entry name" value="Phageshock_PspC"/>
</dbReference>
<dbReference type="Proteomes" id="UP000619743">
    <property type="component" value="Unassembled WGS sequence"/>
</dbReference>
<evidence type="ECO:0000313" key="9">
    <source>
        <dbReference type="Proteomes" id="UP000619743"/>
    </source>
</evidence>
<comment type="subcellular location">
    <subcellularLocation>
        <location evidence="1">Cell membrane</location>
        <topology evidence="1">Single-pass membrane protein</topology>
    </subcellularLocation>
</comment>
<dbReference type="InterPro" id="IPR007168">
    <property type="entry name" value="Phageshock_PspC_N"/>
</dbReference>